<evidence type="ECO:0000313" key="1">
    <source>
        <dbReference type="EMBL" id="KAF1303483.1"/>
    </source>
</evidence>
<evidence type="ECO:0008006" key="3">
    <source>
        <dbReference type="Google" id="ProtNLM"/>
    </source>
</evidence>
<name>A0ABQ6YYZ4_9ENTE</name>
<gene>
    <name evidence="1" type="ORF">BAU17_12295</name>
</gene>
<dbReference type="InterPro" id="IPR032254">
    <property type="entry name" value="DUF4828"/>
</dbReference>
<comment type="caution">
    <text evidence="1">The sequence shown here is derived from an EMBL/GenBank/DDBJ whole genome shotgun (WGS) entry which is preliminary data.</text>
</comment>
<proteinExistence type="predicted"/>
<accession>A0ABQ6YYZ4</accession>
<keyword evidence="2" id="KW-1185">Reference proteome</keyword>
<dbReference type="Pfam" id="PF16110">
    <property type="entry name" value="DUF4828"/>
    <property type="match status" value="1"/>
</dbReference>
<dbReference type="Proteomes" id="UP000782705">
    <property type="component" value="Unassembled WGS sequence"/>
</dbReference>
<dbReference type="RefSeq" id="WP_161902210.1">
    <property type="nucleotide sequence ID" value="NZ_MAEL01000040.1"/>
</dbReference>
<organism evidence="1 2">
    <name type="scientific">Candidatus Enterococcus willemsii</name>
    <dbReference type="NCBI Taxonomy" id="1857215"/>
    <lineage>
        <taxon>Bacteria</taxon>
        <taxon>Bacillati</taxon>
        <taxon>Bacillota</taxon>
        <taxon>Bacilli</taxon>
        <taxon>Lactobacillales</taxon>
        <taxon>Enterococcaceae</taxon>
        <taxon>Enterococcus</taxon>
    </lineage>
</organism>
<sequence>MLKRKLLVLGISLVVGALSSTLFHRRKKTPVHTAFIGEWFYFHKHRQVTVTVNEDLTLYIQNRLHPATVLEATPQRLVFLDTLGYQIIFEKNDTILSFHDETEDATFLLTKK</sequence>
<reference evidence="1 2" key="1">
    <citation type="submission" date="2016-06" db="EMBL/GenBank/DDBJ databases">
        <title>Four novel species of enterococci isolated from chicken manure.</title>
        <authorList>
            <person name="Van Tyne D."/>
        </authorList>
    </citation>
    <scope>NUCLEOTIDE SEQUENCE [LARGE SCALE GENOMIC DNA]</scope>
    <source>
        <strain evidence="1 2">CU12B</strain>
    </source>
</reference>
<evidence type="ECO:0000313" key="2">
    <source>
        <dbReference type="Proteomes" id="UP000782705"/>
    </source>
</evidence>
<dbReference type="EMBL" id="MAEL01000040">
    <property type="protein sequence ID" value="KAF1303483.1"/>
    <property type="molecule type" value="Genomic_DNA"/>
</dbReference>
<protein>
    <recommendedName>
        <fullName evidence="3">DUF4828 domain-containing protein</fullName>
    </recommendedName>
</protein>